<dbReference type="PANTHER" id="PTHR43240:SF20">
    <property type="entry name" value="MEDIUM_LONG-CHAIN ACYL-COA THIOESTERASE YIGI"/>
    <property type="match status" value="1"/>
</dbReference>
<keyword evidence="10" id="KW-1185">Reference proteome</keyword>
<dbReference type="AlphaFoldDB" id="A0A411PHZ7"/>
<sequence length="154" mass="16843">MTTSVQNIALQQVAEIFDQHIPFHNHLGLNIKHYDISGVEVEIIMKQELIGNIHHSILHGGVTATVLDVVGGLTAFAGLVASRDDWSVEELQQRLTTLGTIDLRVDYLRPGRGQIFTGTGSVIRAGNRVSVCRMELHNEQGTHIAFGTGTYMVG</sequence>
<dbReference type="Proteomes" id="UP000291106">
    <property type="component" value="Chromosome"/>
</dbReference>
<comment type="catalytic activity">
    <reaction evidence="3">
        <text>a long-chain fatty acyl-CoA + H2O = a long-chain fatty acid + CoA + H(+)</text>
        <dbReference type="Rhea" id="RHEA:67680"/>
        <dbReference type="ChEBI" id="CHEBI:15377"/>
        <dbReference type="ChEBI" id="CHEBI:15378"/>
        <dbReference type="ChEBI" id="CHEBI:57287"/>
        <dbReference type="ChEBI" id="CHEBI:57560"/>
        <dbReference type="ChEBI" id="CHEBI:83139"/>
    </reaction>
</comment>
<dbReference type="NCBIfam" id="TIGR00369">
    <property type="entry name" value="unchar_dom_1"/>
    <property type="match status" value="1"/>
</dbReference>
<dbReference type="Pfam" id="PF03061">
    <property type="entry name" value="4HBT"/>
    <property type="match status" value="1"/>
</dbReference>
<comment type="catalytic activity">
    <reaction evidence="2">
        <text>a fatty acyl-CoA + H2O = a fatty acid + CoA + H(+)</text>
        <dbReference type="Rhea" id="RHEA:16781"/>
        <dbReference type="ChEBI" id="CHEBI:15377"/>
        <dbReference type="ChEBI" id="CHEBI:15378"/>
        <dbReference type="ChEBI" id="CHEBI:28868"/>
        <dbReference type="ChEBI" id="CHEBI:57287"/>
        <dbReference type="ChEBI" id="CHEBI:77636"/>
        <dbReference type="EC" id="3.1.2.20"/>
    </reaction>
</comment>
<evidence type="ECO:0000313" key="10">
    <source>
        <dbReference type="Proteomes" id="UP000291106"/>
    </source>
</evidence>
<feature type="domain" description="Thioesterase" evidence="8">
    <location>
        <begin position="56"/>
        <end position="142"/>
    </location>
</feature>
<dbReference type="CDD" id="cd03443">
    <property type="entry name" value="PaaI_thioesterase"/>
    <property type="match status" value="1"/>
</dbReference>
<dbReference type="OrthoDB" id="9813158at2"/>
<evidence type="ECO:0000256" key="3">
    <source>
        <dbReference type="ARBA" id="ARBA00036002"/>
    </source>
</evidence>
<dbReference type="EMBL" id="CP036200">
    <property type="protein sequence ID" value="QBF83237.1"/>
    <property type="molecule type" value="Genomic_DNA"/>
</dbReference>
<dbReference type="Gene3D" id="3.10.129.10">
    <property type="entry name" value="Hotdog Thioesterase"/>
    <property type="match status" value="1"/>
</dbReference>
<name>A0A411PHZ7_9GAMM</name>
<comment type="catalytic activity">
    <reaction evidence="7">
        <text>a medium-chain fatty acyl-CoA + H2O = a medium-chain fatty acid + CoA + H(+)</text>
        <dbReference type="Rhea" id="RHEA:68184"/>
        <dbReference type="ChEBI" id="CHEBI:15377"/>
        <dbReference type="ChEBI" id="CHEBI:15378"/>
        <dbReference type="ChEBI" id="CHEBI:57287"/>
        <dbReference type="ChEBI" id="CHEBI:59558"/>
        <dbReference type="ChEBI" id="CHEBI:90546"/>
    </reaction>
</comment>
<evidence type="ECO:0000313" key="9">
    <source>
        <dbReference type="EMBL" id="QBF83237.1"/>
    </source>
</evidence>
<dbReference type="InterPro" id="IPR006683">
    <property type="entry name" value="Thioestr_dom"/>
</dbReference>
<dbReference type="NCBIfam" id="NF008675">
    <property type="entry name" value="PRK11688.1"/>
    <property type="match status" value="1"/>
</dbReference>
<dbReference type="EC" id="3.1.2.20" evidence="5"/>
<dbReference type="InterPro" id="IPR003736">
    <property type="entry name" value="PAAI_dom"/>
</dbReference>
<evidence type="ECO:0000259" key="8">
    <source>
        <dbReference type="Pfam" id="PF03061"/>
    </source>
</evidence>
<evidence type="ECO:0000256" key="2">
    <source>
        <dbReference type="ARBA" id="ARBA00035880"/>
    </source>
</evidence>
<dbReference type="RefSeq" id="WP_130600148.1">
    <property type="nucleotide sequence ID" value="NZ_CP036200.1"/>
</dbReference>
<comment type="similarity">
    <text evidence="4">Belongs to the YigI thioesterase family.</text>
</comment>
<evidence type="ECO:0000256" key="6">
    <source>
        <dbReference type="ARBA" id="ARBA00040062"/>
    </source>
</evidence>
<evidence type="ECO:0000256" key="1">
    <source>
        <dbReference type="ARBA" id="ARBA00022801"/>
    </source>
</evidence>
<keyword evidence="1" id="KW-0378">Hydrolase</keyword>
<protein>
    <recommendedName>
        <fullName evidence="6">Medium/long-chain acyl-CoA thioesterase YigI</fullName>
        <ecNumber evidence="5">3.1.2.20</ecNumber>
    </recommendedName>
</protein>
<dbReference type="KEGG" id="smai:EXU30_11415"/>
<evidence type="ECO:0000256" key="7">
    <source>
        <dbReference type="ARBA" id="ARBA00048062"/>
    </source>
</evidence>
<accession>A0A411PHZ7</accession>
<evidence type="ECO:0000256" key="5">
    <source>
        <dbReference type="ARBA" id="ARBA00038894"/>
    </source>
</evidence>
<dbReference type="GO" id="GO:0047617">
    <property type="term" value="F:fatty acyl-CoA hydrolase activity"/>
    <property type="evidence" value="ECO:0007669"/>
    <property type="project" value="UniProtKB-EC"/>
</dbReference>
<proteinExistence type="inferred from homology"/>
<dbReference type="PANTHER" id="PTHR43240">
    <property type="entry name" value="1,4-DIHYDROXY-2-NAPHTHOYL-COA THIOESTERASE 1"/>
    <property type="match status" value="1"/>
</dbReference>
<gene>
    <name evidence="9" type="ORF">EXU30_11415</name>
</gene>
<organism evidence="9 10">
    <name type="scientific">Shewanella maritima</name>
    <dbReference type="NCBI Taxonomy" id="2520507"/>
    <lineage>
        <taxon>Bacteria</taxon>
        <taxon>Pseudomonadati</taxon>
        <taxon>Pseudomonadota</taxon>
        <taxon>Gammaproteobacteria</taxon>
        <taxon>Alteromonadales</taxon>
        <taxon>Shewanellaceae</taxon>
        <taxon>Shewanella</taxon>
    </lineage>
</organism>
<dbReference type="SUPFAM" id="SSF54637">
    <property type="entry name" value="Thioesterase/thiol ester dehydrase-isomerase"/>
    <property type="match status" value="1"/>
</dbReference>
<dbReference type="InterPro" id="IPR029069">
    <property type="entry name" value="HotDog_dom_sf"/>
</dbReference>
<evidence type="ECO:0000256" key="4">
    <source>
        <dbReference type="ARBA" id="ARBA00038381"/>
    </source>
</evidence>
<reference evidence="9 10" key="1">
    <citation type="submission" date="2019-02" db="EMBL/GenBank/DDBJ databases">
        <title>Shewanella sp. D4-2 isolated from Dokdo Island.</title>
        <authorList>
            <person name="Baek K."/>
        </authorList>
    </citation>
    <scope>NUCLEOTIDE SEQUENCE [LARGE SCALE GENOMIC DNA]</scope>
    <source>
        <strain evidence="9 10">D4-2</strain>
    </source>
</reference>